<evidence type="ECO:0000259" key="8">
    <source>
        <dbReference type="PROSITE" id="PS51743"/>
    </source>
</evidence>
<dbReference type="InterPro" id="IPR027417">
    <property type="entry name" value="P-loop_NTPase"/>
</dbReference>
<evidence type="ECO:0000259" key="7">
    <source>
        <dbReference type="PROSITE" id="PS51657"/>
    </source>
</evidence>
<dbReference type="GO" id="GO:0008174">
    <property type="term" value="F:mRNA methyltransferase activity"/>
    <property type="evidence" value="ECO:0007669"/>
    <property type="project" value="UniProtKB-UniRule"/>
</dbReference>
<dbReference type="InterPro" id="IPR008749">
    <property type="entry name" value="Peptidase_C42"/>
</dbReference>
<name>A0A0A0P3K0_9CLOS</name>
<dbReference type="PROSITE" id="PS51657">
    <property type="entry name" value="PSRV_HELICASE"/>
    <property type="match status" value="1"/>
</dbReference>
<sequence>MAIVSTQVQTHFAASFGQTFSAFLSAATFTSPSFYRLSVSQTLSKFIDKLSKNKVLVIISPSKNFSFLFQLPSPISPSPLGHHSRNKETCVFYARDGTTESPVSRRTAPSSEKEARNAFDFTRKFHNQNKTKLMILSHDRGDRLYLPFSRKKIINVTSVCGHRYTLCAPCERKAHSRRRKTHIPIPRKTPDRKKINKTPVRTLNCKPSIERDAAGKKKNPRKGDAFKPKSRNFDITPRLSDTERIPSPSVEVKLKPIPNATFSSKKPYLISEHRFLVIGGRLGLHATLTGNAERCFHSMLKYLTCYEPEVDDFIVSFSVNGDRYNIKVRGSGVVDIVPMFSDEVTTTSASRDYLTTYRMRSRGYIHDSILSRYHAPRGYCYLNHIFFLSLRAGCAFRPAKNYFKTLGRNPSATDLSARISAYFGFAAASYHIAGRYTGYNRFHCDNSSRRLYTLEYLREAAVGAEVEDEEVNTSLTDVGRVKALTQVHDSLRANRESLLVKSMEMDLVDFLNTTKNLQRGKEKLRVPFMLTEVQQSRLIQAYPHFHISFTSSSASDHPMAAASRLLENRTLVSFCSDHFIDVGGCPLHHYYFSKTKRVHVCRPVYDSKDAQRRVLRNTQLKSPLKAPLDEDGSSDAPFVPSIHTSCAKVIDECSYSADYMVMVQVYDIPLETLCASMSKRKVSVCYLTMITPGEILDRREAFHHGVLNCDITLDVGSDTITYKFGSSCYTHTLSTITQYMTTPVYSYENNLYSIEMTGERCGVNYYVITRSEVSPAIDCQKVIRYRRCCEGLVRVKLPKFCKKTRKCLPGVDYVFVDADFVERIHQYVIGNCSVVNSKTFEWTWNYVKSSKSRVVISGKMIQRDVSISLDQMEPMVVVMLAAGVRSRQASEYLAKNVALYTGGASILDVLLFSLKEKYRGLKQSFNDYLTTTLKGFFADVLLMEFLDLDDAFTYYDNFSEITVGIKQQGFGAIDDGEVQALLNSRCSSDVMNSAIVSSLPPPKNKKSNTKAPAEGPKDPHGRERGLYAAGRRNDVLTSVIDMFLACRDILGNAAADALSLLKGVFSRILKEFGSFGSKLRLLYDSTMSLAAVFSFPPKKTAELLLSAFSHFKLVGCSFANSYMRTVKEILNGISAKGDRILQILKSYISATSSAAHKSHSRIITEMKVALDALAEASYFDFHEELPFEVAVSVIQKFIFDIPSVLTGKISPMQCVLRCATNLVFELNLNLAIARIIGPSDTLKKDMFNRTVSSLISSAFLDRFTFSPETFIRLSTVVPMVVRKLLVSFFSDDFSYYVGQVKYGVDDFSAFKYAKRNASDAYHSILDSLCHSFESYLDKVIDKFVETVKSTLLETLPGKEMYSSLLSLKGGVHARYQSLKKRLTRARKPQTSSDDEDDFFSTSEDSELLNEKPGLFGNGPRIQGVISCGVGFVNDLLRSFRRFLSILFIRCSRHFVANFNLNLLSDYSRTIRLEYEDHYLKNTHYLHRLSEDVVQSFQLERSRSQLRVPREVLRTGVCSTVKWVVSDLMSFIRRRLTSKSFLYYDLPHVILAFYTLPQSPLFFSLQLGSYVCELLHSDDVKLFLKTTYTRVGSSDTTSVTLCPVSHVEPILEDSPLSETESDESETNDLFRQSIIAEIENFSDENTSAAPGLFGDGHRISLISFIIRQIRQFIKCALSKSSRSLTLIFLLGSVSNSLLFSKWSTTFSKFWGLFMVFLYPKSMIFPLVSETILRQKFLTPLRSILRKISALSSYLEKIFYTKRVAFSKIPDKRPAYLPVRAYKSGKEELNGKSSGVASIVESLEKIAHIKQAVKTTMKSVEHLSEFFEGSEISSGYSSSSDEGAAVDQVTQIPPGAANSEKTQLLPIISEFATPRREVNHSVSSRKEGLCKYLQSLNICSRPPVPYTQVAPLPNNYSRCTNAVREFYFLQEVSLFDLHYKFLRYWEQLKCMDFDRTRTECEMDEDLYVYTSSAMNFAPKKKSRVPLGLAHHEMMFTEHGMVLNDPKYRHNKLQHEQLAFVSANAFLRGCEYHSSVVFDNSSVCLMLYEAPPGGGKTTSLIDLYFSYTGDFKCLIVTANKNSQIDIKNKVNKRAEKGKAKSGEQASKAKGSGKDVMTIDSYLMNYFSSRCDILFVDECFMVHAGQVLAIINASQCRRCILFGDSRQIHFIQRNETCSSFYGGLNSFIPPSARVYGEISYRCPWDVCQWLSKVYKNAIKSNNVESLGKSSVAIREIEGLDSVPILSGVKYVTFTQGEKSELERFLKPKLPKVEVNTVHEVQGETFSRVALVRTKYQEDTPFVSENHIIVALSRHVESLHYYVLSSRCFDDTSRAIKEMMEISEKYKTLPNYFSGSSIQMEVTGEPVDNSSCKALSAPLQSLNDFLGEIVPGSTSINFGDPSAEMSVSPFECAVDGVTIHAGDNGSRLHDHDPARV</sequence>
<keyword evidence="3" id="KW-0688">Ribosomal frameshifting</keyword>
<evidence type="ECO:0000256" key="3">
    <source>
        <dbReference type="ARBA" id="ARBA00022758"/>
    </source>
</evidence>
<dbReference type="Pfam" id="PF05533">
    <property type="entry name" value="Peptidase_C42"/>
    <property type="match status" value="1"/>
</dbReference>
<dbReference type="GO" id="GO:0005524">
    <property type="term" value="F:ATP binding"/>
    <property type="evidence" value="ECO:0007669"/>
    <property type="project" value="UniProtKB-KW"/>
</dbReference>
<accession>A0A0A0P3K0</accession>
<feature type="region of interest" description="Disordered" evidence="6">
    <location>
        <begin position="994"/>
        <end position="1024"/>
    </location>
</feature>
<keyword evidence="4" id="KW-0378">Hydrolase</keyword>
<evidence type="ECO:0000256" key="2">
    <source>
        <dbReference type="ARBA" id="ARBA00022741"/>
    </source>
</evidence>
<dbReference type="GO" id="GO:0075523">
    <property type="term" value="P:viral translational frameshifting"/>
    <property type="evidence" value="ECO:0007669"/>
    <property type="project" value="UniProtKB-KW"/>
</dbReference>
<dbReference type="GO" id="GO:0006396">
    <property type="term" value="P:RNA processing"/>
    <property type="evidence" value="ECO:0007669"/>
    <property type="project" value="InterPro"/>
</dbReference>
<dbReference type="GO" id="GO:0016556">
    <property type="term" value="P:mRNA modification"/>
    <property type="evidence" value="ECO:0007669"/>
    <property type="project" value="InterPro"/>
</dbReference>
<dbReference type="GO" id="GO:0016787">
    <property type="term" value="F:hydrolase activity"/>
    <property type="evidence" value="ECO:0007669"/>
    <property type="project" value="UniProtKB-KW"/>
</dbReference>
<dbReference type="SUPFAM" id="SSF52540">
    <property type="entry name" value="P-loop containing nucleoside triphosphate hydrolases"/>
    <property type="match status" value="2"/>
</dbReference>
<dbReference type="GO" id="GO:0003723">
    <property type="term" value="F:RNA binding"/>
    <property type="evidence" value="ECO:0007669"/>
    <property type="project" value="InterPro"/>
</dbReference>
<dbReference type="Pfam" id="PF01660">
    <property type="entry name" value="Vmethyltransf"/>
    <property type="match status" value="1"/>
</dbReference>
<feature type="compositionally biased region" description="Acidic residues" evidence="6">
    <location>
        <begin position="1392"/>
        <end position="1401"/>
    </location>
</feature>
<keyword evidence="5" id="KW-0067">ATP-binding</keyword>
<dbReference type="PROSITE" id="PS51743">
    <property type="entry name" value="ALPHAVIRUS_MT"/>
    <property type="match status" value="1"/>
</dbReference>
<dbReference type="Pfam" id="PF17646">
    <property type="entry name" value="Zemlya"/>
    <property type="match status" value="1"/>
</dbReference>
<feature type="compositionally biased region" description="Basic and acidic residues" evidence="6">
    <location>
        <begin position="208"/>
        <end position="227"/>
    </location>
</feature>
<dbReference type="EMBL" id="KF533698">
    <property type="protein sequence ID" value="AHA85418.1"/>
    <property type="molecule type" value="Genomic_RNA"/>
</dbReference>
<evidence type="ECO:0000256" key="5">
    <source>
        <dbReference type="ARBA" id="ARBA00022840"/>
    </source>
</evidence>
<evidence type="ECO:0000256" key="6">
    <source>
        <dbReference type="SAM" id="MobiDB-lite"/>
    </source>
</evidence>
<organism evidence="9">
    <name type="scientific">Carrot yellow leaf virus</name>
    <dbReference type="NCBI Taxonomy" id="656190"/>
    <lineage>
        <taxon>Viruses</taxon>
        <taxon>Riboviria</taxon>
        <taxon>Orthornavirae</taxon>
        <taxon>Kitrinoviricota</taxon>
        <taxon>Alsuviricetes</taxon>
        <taxon>Martellivirales</taxon>
        <taxon>Closteroviridae</taxon>
        <taxon>Closterovirus</taxon>
        <taxon>Closterovirus flavicarotae</taxon>
    </lineage>
</organism>
<evidence type="ECO:0000256" key="1">
    <source>
        <dbReference type="ARBA" id="ARBA00022679"/>
    </source>
</evidence>
<reference evidence="9" key="1">
    <citation type="journal article" date="2014" name="PLoS ONE">
        <title>Carrot yellow leaf virus Is Associated with Carrot Internal Necrosis.</title>
        <authorList>
            <person name="Adams I.P."/>
            <person name="Skelton A."/>
            <person name="Macarthur R."/>
            <person name="Hodges T."/>
            <person name="Hinds H."/>
            <person name="Flint L."/>
            <person name="Nath P.D."/>
            <person name="Boonham N."/>
            <person name="Fox A."/>
        </authorList>
    </citation>
    <scope>NUCLEOTIDE SEQUENCE</scope>
    <source>
        <strain evidence="9">CYLV_S11</strain>
    </source>
</reference>
<dbReference type="InterPro" id="IPR040910">
    <property type="entry name" value="Zemlya"/>
</dbReference>
<feature type="region of interest" description="Disordered" evidence="6">
    <location>
        <begin position="207"/>
        <end position="233"/>
    </location>
</feature>
<evidence type="ECO:0000313" key="9">
    <source>
        <dbReference type="EMBL" id="AHA85418.1"/>
    </source>
</evidence>
<dbReference type="InterPro" id="IPR027351">
    <property type="entry name" value="(+)RNA_virus_helicase_core_dom"/>
</dbReference>
<feature type="domain" description="(+)RNA virus helicase C-terminal" evidence="7">
    <location>
        <begin position="2013"/>
        <end position="2352"/>
    </location>
</feature>
<feature type="region of interest" description="Disordered" evidence="6">
    <location>
        <begin position="1382"/>
        <end position="1401"/>
    </location>
</feature>
<keyword evidence="2" id="KW-0547">Nucleotide-binding</keyword>
<feature type="domain" description="Alphavirus-like MT" evidence="8">
    <location>
        <begin position="548"/>
        <end position="740"/>
    </location>
</feature>
<proteinExistence type="predicted"/>
<dbReference type="InterPro" id="IPR002588">
    <property type="entry name" value="Alphavirus-like_MT_dom"/>
</dbReference>
<keyword evidence="1" id="KW-0808">Transferase</keyword>
<evidence type="ECO:0000256" key="4">
    <source>
        <dbReference type="ARBA" id="ARBA00022801"/>
    </source>
</evidence>
<dbReference type="Gene3D" id="3.40.50.300">
    <property type="entry name" value="P-loop containing nucleotide triphosphate hydrolases"/>
    <property type="match status" value="2"/>
</dbReference>
<protein>
    <submittedName>
        <fullName evidence="9">ORF1</fullName>
    </submittedName>
</protein>
<dbReference type="Pfam" id="PF01443">
    <property type="entry name" value="Viral_helicase1"/>
    <property type="match status" value="1"/>
</dbReference>
<feature type="compositionally biased region" description="Basic and acidic residues" evidence="6">
    <location>
        <begin position="1015"/>
        <end position="1024"/>
    </location>
</feature>